<dbReference type="Gene3D" id="3.40.50.1820">
    <property type="entry name" value="alpha/beta hydrolase"/>
    <property type="match status" value="1"/>
</dbReference>
<sequence length="629" mass="68793">MLEHTTPHSHPEVHHVALATNFVGIRHPSSTPEAVIHQYRGIKYASVPARFRAAKLVTACPALTDATNYGPICPQVHSKRSFEEELFGLPEDVLPPHRTFTHNEFECLNLNITCPAGLNTHSRLPVMLWVHGGGERGSGSSWVYDGAAFVRKSMLSQKPVIVVSFNYRIGLFGSAASPMIAEDNRAAGDAGAGNYGLRDQRKAMEWIHHYIAGFGGDPTNVTLFGASSGAADILYHLLSDENETKPLFHRAIVQSAIIDYNLPDVSAAGYQLSRLMSALRISTVDALRAVDAEALARVGHVPRVVDDGVFLRNGWRDCLSPEGAHQHHHRLDNELRVPTPVHGHGYHSPHDGSRSRHLSRTSSPAGLPPNLQPLIIGDCSADAALWAHPVSLWTAPAAVRRLKAVCLSLARANGLLCAYDLSSYTPADELAERLIEMTGDARIAWPTECAAQGAKRLRGGKGVWRYVFDQEGAARGIPHHAADLMYLFDNVPLPAPPQETFTESFCDGPFDVDDEDEVGSGSGSTGSFHEDLTDSGTWDIPPVDAWAYSRVRDAMQERWIAFAHGEAPWAEDKTFVFGPEGETGERVSSVLEGRRRQAVWKKAFEPLGMQLVQKVGLELSRGPPHSSRF</sequence>
<evidence type="ECO:0000259" key="5">
    <source>
        <dbReference type="Pfam" id="PF00135"/>
    </source>
</evidence>
<dbReference type="PANTHER" id="PTHR43142">
    <property type="entry name" value="CARBOXYLIC ESTER HYDROLASE"/>
    <property type="match status" value="1"/>
</dbReference>
<feature type="region of interest" description="Disordered" evidence="4">
    <location>
        <begin position="336"/>
        <end position="364"/>
    </location>
</feature>
<dbReference type="InterPro" id="IPR002018">
    <property type="entry name" value="CarbesteraseB"/>
</dbReference>
<dbReference type="Pfam" id="PF00135">
    <property type="entry name" value="COesterase"/>
    <property type="match status" value="1"/>
</dbReference>
<comment type="similarity">
    <text evidence="1 3">Belongs to the type-B carboxylesterase/lipase family.</text>
</comment>
<name>A0ABR3JS06_9AGAR</name>
<evidence type="ECO:0000313" key="6">
    <source>
        <dbReference type="EMBL" id="KAL0958058.1"/>
    </source>
</evidence>
<evidence type="ECO:0000256" key="4">
    <source>
        <dbReference type="SAM" id="MobiDB-lite"/>
    </source>
</evidence>
<dbReference type="PROSITE" id="PS00122">
    <property type="entry name" value="CARBOXYLESTERASE_B_1"/>
    <property type="match status" value="1"/>
</dbReference>
<dbReference type="Proteomes" id="UP001556367">
    <property type="component" value="Unassembled WGS sequence"/>
</dbReference>
<dbReference type="EMBL" id="JASNQZ010000004">
    <property type="protein sequence ID" value="KAL0958058.1"/>
    <property type="molecule type" value="Genomic_DNA"/>
</dbReference>
<keyword evidence="2 3" id="KW-0378">Hydrolase</keyword>
<dbReference type="EC" id="3.1.1.-" evidence="3"/>
<dbReference type="PANTHER" id="PTHR43142:SF5">
    <property type="entry name" value="CARBOXYLIC ESTER HYDROLASE"/>
    <property type="match status" value="1"/>
</dbReference>
<evidence type="ECO:0000256" key="3">
    <source>
        <dbReference type="RuleBase" id="RU361235"/>
    </source>
</evidence>
<protein>
    <recommendedName>
        <fullName evidence="3">Carboxylic ester hydrolase</fullName>
        <ecNumber evidence="3">3.1.1.-</ecNumber>
    </recommendedName>
</protein>
<comment type="caution">
    <text evidence="6">The sequence shown here is derived from an EMBL/GenBank/DDBJ whole genome shotgun (WGS) entry which is preliminary data.</text>
</comment>
<accession>A0ABR3JS06</accession>
<organism evidence="6 7">
    <name type="scientific">Hohenbuehelia grisea</name>
    <dbReference type="NCBI Taxonomy" id="104357"/>
    <lineage>
        <taxon>Eukaryota</taxon>
        <taxon>Fungi</taxon>
        <taxon>Dikarya</taxon>
        <taxon>Basidiomycota</taxon>
        <taxon>Agaricomycotina</taxon>
        <taxon>Agaricomycetes</taxon>
        <taxon>Agaricomycetidae</taxon>
        <taxon>Agaricales</taxon>
        <taxon>Pleurotineae</taxon>
        <taxon>Pleurotaceae</taxon>
        <taxon>Hohenbuehelia</taxon>
    </lineage>
</organism>
<gene>
    <name evidence="6" type="ORF">HGRIS_000236</name>
</gene>
<keyword evidence="7" id="KW-1185">Reference proteome</keyword>
<dbReference type="SUPFAM" id="SSF53474">
    <property type="entry name" value="alpha/beta-Hydrolases"/>
    <property type="match status" value="1"/>
</dbReference>
<dbReference type="InterPro" id="IPR029058">
    <property type="entry name" value="AB_hydrolase_fold"/>
</dbReference>
<reference evidence="7" key="1">
    <citation type="submission" date="2024-06" db="EMBL/GenBank/DDBJ databases">
        <title>Multi-omics analyses provide insights into the biosynthesis of the anticancer antibiotic pleurotin in Hohenbuehelia grisea.</title>
        <authorList>
            <person name="Weaver J.A."/>
            <person name="Alberti F."/>
        </authorList>
    </citation>
    <scope>NUCLEOTIDE SEQUENCE [LARGE SCALE GENOMIC DNA]</scope>
    <source>
        <strain evidence="7">T-177</strain>
    </source>
</reference>
<proteinExistence type="inferred from homology"/>
<evidence type="ECO:0000313" key="7">
    <source>
        <dbReference type="Proteomes" id="UP001556367"/>
    </source>
</evidence>
<evidence type="ECO:0000256" key="1">
    <source>
        <dbReference type="ARBA" id="ARBA00005964"/>
    </source>
</evidence>
<evidence type="ECO:0000256" key="2">
    <source>
        <dbReference type="ARBA" id="ARBA00022801"/>
    </source>
</evidence>
<feature type="domain" description="Carboxylesterase type B" evidence="5">
    <location>
        <begin position="26"/>
        <end position="256"/>
    </location>
</feature>
<dbReference type="InterPro" id="IPR019826">
    <property type="entry name" value="Carboxylesterase_B_AS"/>
</dbReference>